<evidence type="ECO:0000313" key="3">
    <source>
        <dbReference type="Proteomes" id="UP000743370"/>
    </source>
</evidence>
<gene>
    <name evidence="2" type="ORF">HKW66_Vig0129020</name>
</gene>
<organism evidence="2 3">
    <name type="scientific">Phaseolus angularis</name>
    <name type="common">Azuki bean</name>
    <name type="synonym">Vigna angularis</name>
    <dbReference type="NCBI Taxonomy" id="3914"/>
    <lineage>
        <taxon>Eukaryota</taxon>
        <taxon>Viridiplantae</taxon>
        <taxon>Streptophyta</taxon>
        <taxon>Embryophyta</taxon>
        <taxon>Tracheophyta</taxon>
        <taxon>Spermatophyta</taxon>
        <taxon>Magnoliopsida</taxon>
        <taxon>eudicotyledons</taxon>
        <taxon>Gunneridae</taxon>
        <taxon>Pentapetalae</taxon>
        <taxon>rosids</taxon>
        <taxon>fabids</taxon>
        <taxon>Fabales</taxon>
        <taxon>Fabaceae</taxon>
        <taxon>Papilionoideae</taxon>
        <taxon>50 kb inversion clade</taxon>
        <taxon>NPAAA clade</taxon>
        <taxon>indigoferoid/millettioid clade</taxon>
        <taxon>Phaseoleae</taxon>
        <taxon>Vigna</taxon>
    </lineage>
</organism>
<dbReference type="PANTHER" id="PTHR47871">
    <property type="entry name" value="NAC DOMAIN-CONTAINING PROTEIN 8"/>
    <property type="match status" value="1"/>
</dbReference>
<dbReference type="Proteomes" id="UP000743370">
    <property type="component" value="Unassembled WGS sequence"/>
</dbReference>
<comment type="caution">
    <text evidence="2">The sequence shown here is derived from an EMBL/GenBank/DDBJ whole genome shotgun (WGS) entry which is preliminary data.</text>
</comment>
<dbReference type="PANTHER" id="PTHR47871:SF2">
    <property type="entry name" value="OS03G0221300 PROTEIN"/>
    <property type="match status" value="1"/>
</dbReference>
<evidence type="ECO:0008006" key="4">
    <source>
        <dbReference type="Google" id="ProtNLM"/>
    </source>
</evidence>
<dbReference type="AlphaFoldDB" id="A0A8T0K2J5"/>
<proteinExistence type="predicted"/>
<accession>A0A8T0K2J5</accession>
<reference evidence="2 3" key="1">
    <citation type="submission" date="2020-05" db="EMBL/GenBank/DDBJ databases">
        <title>Vigna angularis (adzuki bean) Var. LongXiaoDou No. 4 denovo assembly.</title>
        <authorList>
            <person name="Xiang H."/>
        </authorList>
    </citation>
    <scope>NUCLEOTIDE SEQUENCE [LARGE SCALE GENOMIC DNA]</scope>
    <source>
        <tissue evidence="2">Leaf</tissue>
    </source>
</reference>
<dbReference type="EMBL" id="JABFOF010000007">
    <property type="protein sequence ID" value="KAG2391337.1"/>
    <property type="molecule type" value="Genomic_DNA"/>
</dbReference>
<name>A0A8T0K2J5_PHAAN</name>
<feature type="compositionally biased region" description="Polar residues" evidence="1">
    <location>
        <begin position="714"/>
        <end position="730"/>
    </location>
</feature>
<feature type="region of interest" description="Disordered" evidence="1">
    <location>
        <begin position="707"/>
        <end position="730"/>
    </location>
</feature>
<evidence type="ECO:0000313" key="2">
    <source>
        <dbReference type="EMBL" id="KAG2391337.1"/>
    </source>
</evidence>
<evidence type="ECO:0000256" key="1">
    <source>
        <dbReference type="SAM" id="MobiDB-lite"/>
    </source>
</evidence>
<sequence>MCSPLPRAPSLVTAPKIAAFPNAPKRHSNVARLRALSAVRFADVSVSNSLSRKETCPIFGIDDSRVEKTSANVTVLAECATLSAFAGCATIKVEDYQTPSSSVDKDGEASIQLDSPTPKVKKEIHEVDDLDHIVLKERLRMLLTGASFLVKWGHIAGVVERLTSSTKHQEAQDSIAMDGRDEAYGWTNRLEWYFRLKGVSEEERMKAVMVALEGKALNWFQWWETCHPHPTWETFKDAVQFEQYAAFMKGMQQDYLVGIFLNGLKEDIRAEVKLYEPHNLAELMIKAQMVEEKVRVTTKGTLSVCNFKDKVKLHGGVLIGRVKSLVLSNNQKLKLPGLSNTVLESSNGGLLETIMEETLKNGDDQINSANGKAAVDYLGRISIVLPNVKHEREVHNENDDDQVDHMKLIDRLNFLKSGTDSSLHISTGYSSLKKIRPFCSLSSPIFSKSTKPSSINCRRKRKKTATDSVQEALEEDAPGLLQVLLDKGVLVDEIKLYGEEENDETLDESFGEDSFSELEAVMAKISSQRHTFLKFPLTRGSKTSRASYCFACLFSLVEQTRYLKFRKWPVEWGWCRDLQSFIFVFERHNRIVLERPEYGYATYFFELVESLPVQWQVKRLVIAMKLTTCSRISIIENKELVVGEDLSEGEAKVLMEFGWMPSTGLGTMLNYCDRVVHDRKNEEFSSEWRSKIGKLLVDGYKGGTKVKPNVPIKDSQSPVIDSSCSRPMSD</sequence>
<protein>
    <recommendedName>
        <fullName evidence="4">Retrotransposon gag domain-containing protein</fullName>
    </recommendedName>
</protein>